<name>A0AAE3VTK6_9ACTN</name>
<reference evidence="1 2" key="1">
    <citation type="submission" date="2023-07" db="EMBL/GenBank/DDBJ databases">
        <title>Sequencing the genomes of 1000 actinobacteria strains.</title>
        <authorList>
            <person name="Klenk H.-P."/>
        </authorList>
    </citation>
    <scope>NUCLEOTIDE SEQUENCE [LARGE SCALE GENOMIC DNA]</scope>
    <source>
        <strain evidence="1 2">DSM 44709</strain>
    </source>
</reference>
<gene>
    <name evidence="1" type="ORF">J2S42_000337</name>
</gene>
<proteinExistence type="predicted"/>
<dbReference type="EMBL" id="JAUSUZ010000001">
    <property type="protein sequence ID" value="MDQ0363668.1"/>
    <property type="molecule type" value="Genomic_DNA"/>
</dbReference>
<evidence type="ECO:0000313" key="2">
    <source>
        <dbReference type="Proteomes" id="UP001240236"/>
    </source>
</evidence>
<protein>
    <submittedName>
        <fullName evidence="1">Uncharacterized protein</fullName>
    </submittedName>
</protein>
<evidence type="ECO:0000313" key="1">
    <source>
        <dbReference type="EMBL" id="MDQ0363668.1"/>
    </source>
</evidence>
<dbReference type="Proteomes" id="UP001240236">
    <property type="component" value="Unassembled WGS sequence"/>
</dbReference>
<sequence length="31" mass="3316">MRVSRRLGTLAASAAVAATLIVDRVHRVVLI</sequence>
<keyword evidence="2" id="KW-1185">Reference proteome</keyword>
<comment type="caution">
    <text evidence="1">The sequence shown here is derived from an EMBL/GenBank/DDBJ whole genome shotgun (WGS) entry which is preliminary data.</text>
</comment>
<accession>A0AAE3VTK6</accession>
<dbReference type="AlphaFoldDB" id="A0AAE3VTK6"/>
<organism evidence="1 2">
    <name type="scientific">Catenuloplanes indicus</name>
    <dbReference type="NCBI Taxonomy" id="137267"/>
    <lineage>
        <taxon>Bacteria</taxon>
        <taxon>Bacillati</taxon>
        <taxon>Actinomycetota</taxon>
        <taxon>Actinomycetes</taxon>
        <taxon>Micromonosporales</taxon>
        <taxon>Micromonosporaceae</taxon>
        <taxon>Catenuloplanes</taxon>
    </lineage>
</organism>